<reference evidence="3" key="1">
    <citation type="journal article" date="2019" name="Int. J. Syst. Evol. Microbiol.">
        <title>The Global Catalogue of Microorganisms (GCM) 10K type strain sequencing project: providing services to taxonomists for standard genome sequencing and annotation.</title>
        <authorList>
            <consortium name="The Broad Institute Genomics Platform"/>
            <consortium name="The Broad Institute Genome Sequencing Center for Infectious Disease"/>
            <person name="Wu L."/>
            <person name="Ma J."/>
        </authorList>
    </citation>
    <scope>NUCLEOTIDE SEQUENCE [LARGE SCALE GENOMIC DNA]</scope>
    <source>
        <strain evidence="3">DFY41</strain>
    </source>
</reference>
<feature type="transmembrane region" description="Helical" evidence="1">
    <location>
        <begin position="6"/>
        <end position="24"/>
    </location>
</feature>
<gene>
    <name evidence="2" type="ORF">ACFPGP_20795</name>
</gene>
<comment type="caution">
    <text evidence="2">The sequence shown here is derived from an EMBL/GenBank/DDBJ whole genome shotgun (WGS) entry which is preliminary data.</text>
</comment>
<keyword evidence="1" id="KW-0812">Transmembrane</keyword>
<keyword evidence="1" id="KW-1133">Transmembrane helix</keyword>
<keyword evidence="3" id="KW-1185">Reference proteome</keyword>
<name>A0ABW0BPA7_9ACTN</name>
<sequence>MLLLILAMLAIIVVAVLVVTYVAYPHRGEEVPGAPWLGEAMTRGVDSLPTLEDDEVEHHHRNAS</sequence>
<proteinExistence type="predicted"/>
<accession>A0ABW0BPA7</accession>
<evidence type="ECO:0000313" key="3">
    <source>
        <dbReference type="Proteomes" id="UP001596087"/>
    </source>
</evidence>
<dbReference type="Proteomes" id="UP001596087">
    <property type="component" value="Unassembled WGS sequence"/>
</dbReference>
<organism evidence="2 3">
    <name type="scientific">Nocardioides taihuensis</name>
    <dbReference type="NCBI Taxonomy" id="1835606"/>
    <lineage>
        <taxon>Bacteria</taxon>
        <taxon>Bacillati</taxon>
        <taxon>Actinomycetota</taxon>
        <taxon>Actinomycetes</taxon>
        <taxon>Propionibacteriales</taxon>
        <taxon>Nocardioidaceae</taxon>
        <taxon>Nocardioides</taxon>
    </lineage>
</organism>
<evidence type="ECO:0000256" key="1">
    <source>
        <dbReference type="SAM" id="Phobius"/>
    </source>
</evidence>
<evidence type="ECO:0000313" key="2">
    <source>
        <dbReference type="EMBL" id="MFC5179134.1"/>
    </source>
</evidence>
<protein>
    <submittedName>
        <fullName evidence="2">Uncharacterized protein</fullName>
    </submittedName>
</protein>
<keyword evidence="1" id="KW-0472">Membrane</keyword>
<dbReference type="RefSeq" id="WP_378593036.1">
    <property type="nucleotide sequence ID" value="NZ_JBHSKD010000027.1"/>
</dbReference>
<dbReference type="EMBL" id="JBHSKD010000027">
    <property type="protein sequence ID" value="MFC5179134.1"/>
    <property type="molecule type" value="Genomic_DNA"/>
</dbReference>